<dbReference type="Proteomes" id="UP000184295">
    <property type="component" value="Unassembled WGS sequence"/>
</dbReference>
<evidence type="ECO:0000256" key="3">
    <source>
        <dbReference type="ARBA" id="ARBA00023315"/>
    </source>
</evidence>
<dbReference type="InterPro" id="IPR000182">
    <property type="entry name" value="GNAT_dom"/>
</dbReference>
<dbReference type="InterPro" id="IPR017813">
    <property type="entry name" value="Mycothiol_AcTrfase"/>
</dbReference>
<reference evidence="7" key="1">
    <citation type="submission" date="2016-11" db="EMBL/GenBank/DDBJ databases">
        <authorList>
            <person name="Varghese N."/>
            <person name="Submissions S."/>
        </authorList>
    </citation>
    <scope>NUCLEOTIDE SEQUENCE [LARGE SCALE GENOMIC DNA]</scope>
    <source>
        <strain evidence="7">DSM 19514</strain>
    </source>
</reference>
<dbReference type="GO" id="GO:0035447">
    <property type="term" value="F:mycothiol synthase activity"/>
    <property type="evidence" value="ECO:0007669"/>
    <property type="project" value="UniProtKB-UniRule"/>
</dbReference>
<sequence>MTDLDLHRRIGEQEIASVLILAKTIERSDGHKALEDHTWVDLVQGGRKGVTGLIAYRSNPRVAVGYVQISKGPQSWGIELLIHPMERRSESEVGKYLLKGAIEEIKANGGGHVHMWLPKPSPYLDDLAKEAGFTRGRDLYQMRCKLPLPLPLPKLPGTIRHFQVGVDEDRWLSVNNRAFAWHPEQGGWTRETLLSREQEPWFDPKGFFLLELEGDLAAFVWTKVHLDEEAPIGEIYVVATNPDYAHRGIGKEICKYGLSYLSSLGITTGMLYVDSTNEPALCLYRSLGFSVDHIDRAYTIDL</sequence>
<dbReference type="CDD" id="cd04301">
    <property type="entry name" value="NAT_SF"/>
    <property type="match status" value="1"/>
</dbReference>
<evidence type="ECO:0000313" key="6">
    <source>
        <dbReference type="EMBL" id="SHE75236.1"/>
    </source>
</evidence>
<dbReference type="SUPFAM" id="SSF55729">
    <property type="entry name" value="Acyl-CoA N-acyltransferases (Nat)"/>
    <property type="match status" value="1"/>
</dbReference>
<gene>
    <name evidence="6" type="ORF">SAMN02745225_01514</name>
</gene>
<organism evidence="6 7">
    <name type="scientific">Ferrithrix thermotolerans DSM 19514</name>
    <dbReference type="NCBI Taxonomy" id="1121881"/>
    <lineage>
        <taxon>Bacteria</taxon>
        <taxon>Bacillati</taxon>
        <taxon>Actinomycetota</taxon>
        <taxon>Acidimicrobiia</taxon>
        <taxon>Acidimicrobiales</taxon>
        <taxon>Acidimicrobiaceae</taxon>
        <taxon>Ferrithrix</taxon>
    </lineage>
</organism>
<dbReference type="RefSeq" id="WP_072790815.1">
    <property type="nucleotide sequence ID" value="NZ_FQUL01000021.1"/>
</dbReference>
<protein>
    <recommendedName>
        <fullName evidence="4">Mycothiol synthase</fullName>
        <ecNumber evidence="4">2.3.1.189</ecNumber>
    </recommendedName>
</protein>
<evidence type="ECO:0000256" key="1">
    <source>
        <dbReference type="ARBA" id="ARBA00022679"/>
    </source>
</evidence>
<name>A0A1M4W1Z9_9ACTN</name>
<dbReference type="NCBIfam" id="TIGR03448">
    <property type="entry name" value="mycothiol_MshD"/>
    <property type="match status" value="1"/>
</dbReference>
<dbReference type="PROSITE" id="PS51186">
    <property type="entry name" value="GNAT"/>
    <property type="match status" value="1"/>
</dbReference>
<proteinExistence type="predicted"/>
<dbReference type="InterPro" id="IPR016181">
    <property type="entry name" value="Acyl_CoA_acyltransferase"/>
</dbReference>
<keyword evidence="3" id="KW-0012">Acyltransferase</keyword>
<dbReference type="EC" id="2.3.1.189" evidence="4"/>
<evidence type="ECO:0000313" key="7">
    <source>
        <dbReference type="Proteomes" id="UP000184295"/>
    </source>
</evidence>
<dbReference type="GO" id="GO:0010125">
    <property type="term" value="P:mycothiol biosynthetic process"/>
    <property type="evidence" value="ECO:0007669"/>
    <property type="project" value="UniProtKB-UniRule"/>
</dbReference>
<dbReference type="AlphaFoldDB" id="A0A1M4W1Z9"/>
<dbReference type="Pfam" id="PF00583">
    <property type="entry name" value="Acetyltransf_1"/>
    <property type="match status" value="1"/>
</dbReference>
<keyword evidence="7" id="KW-1185">Reference proteome</keyword>
<dbReference type="Gene3D" id="3.40.630.30">
    <property type="match status" value="1"/>
</dbReference>
<keyword evidence="1" id="KW-0808">Transferase</keyword>
<keyword evidence="2" id="KW-0677">Repeat</keyword>
<dbReference type="OrthoDB" id="3208058at2"/>
<dbReference type="STRING" id="1121881.SAMN02745225_01514"/>
<dbReference type="EMBL" id="FQUL01000021">
    <property type="protein sequence ID" value="SHE75236.1"/>
    <property type="molecule type" value="Genomic_DNA"/>
</dbReference>
<evidence type="ECO:0000259" key="5">
    <source>
        <dbReference type="PROSITE" id="PS51186"/>
    </source>
</evidence>
<feature type="domain" description="N-acetyltransferase" evidence="5">
    <location>
        <begin position="157"/>
        <end position="302"/>
    </location>
</feature>
<evidence type="ECO:0000256" key="2">
    <source>
        <dbReference type="ARBA" id="ARBA00022737"/>
    </source>
</evidence>
<evidence type="ECO:0000256" key="4">
    <source>
        <dbReference type="NCBIfam" id="TIGR03448"/>
    </source>
</evidence>
<accession>A0A1M4W1Z9</accession>